<proteinExistence type="predicted"/>
<dbReference type="InterPro" id="IPR052254">
    <property type="entry name" value="CUL4-DDB1_E3_ligase_receptor"/>
</dbReference>
<evidence type="ECO:0000313" key="3">
    <source>
        <dbReference type="EMBL" id="KAK5096253.1"/>
    </source>
</evidence>
<reference evidence="3 4" key="1">
    <citation type="submission" date="2023-08" db="EMBL/GenBank/DDBJ databases">
        <title>Black Yeasts Isolated from many extreme environments.</title>
        <authorList>
            <person name="Coleine C."/>
            <person name="Stajich J.E."/>
            <person name="Selbmann L."/>
        </authorList>
    </citation>
    <scope>NUCLEOTIDE SEQUENCE [LARGE SCALE GENOMIC DNA]</scope>
    <source>
        <strain evidence="3 4">CCFEE 5885</strain>
    </source>
</reference>
<evidence type="ECO:0000313" key="4">
    <source>
        <dbReference type="Proteomes" id="UP001345013"/>
    </source>
</evidence>
<dbReference type="InterPro" id="IPR015943">
    <property type="entry name" value="WD40/YVTN_repeat-like_dom_sf"/>
</dbReference>
<dbReference type="PANTHER" id="PTHR44472:SF1">
    <property type="entry name" value="DDB1 AND CUL4 ASSOCIATED FACTOR 4"/>
    <property type="match status" value="1"/>
</dbReference>
<dbReference type="Proteomes" id="UP001345013">
    <property type="component" value="Unassembled WGS sequence"/>
</dbReference>
<dbReference type="EMBL" id="JAVRRG010000023">
    <property type="protein sequence ID" value="KAK5096253.1"/>
    <property type="molecule type" value="Genomic_DNA"/>
</dbReference>
<comment type="caution">
    <text evidence="3">The sequence shown here is derived from an EMBL/GenBank/DDBJ whole genome shotgun (WGS) entry which is preliminary data.</text>
</comment>
<organism evidence="3 4">
    <name type="scientific">Lithohypha guttulata</name>
    <dbReference type="NCBI Taxonomy" id="1690604"/>
    <lineage>
        <taxon>Eukaryota</taxon>
        <taxon>Fungi</taxon>
        <taxon>Dikarya</taxon>
        <taxon>Ascomycota</taxon>
        <taxon>Pezizomycotina</taxon>
        <taxon>Eurotiomycetes</taxon>
        <taxon>Chaetothyriomycetidae</taxon>
        <taxon>Chaetothyriales</taxon>
        <taxon>Trichomeriaceae</taxon>
        <taxon>Lithohypha</taxon>
    </lineage>
</organism>
<keyword evidence="2" id="KW-0677">Repeat</keyword>
<dbReference type="PANTHER" id="PTHR44472">
    <property type="entry name" value="DDB1- AND CUL4-ASSOCIATED FACTOR 4-RELATED"/>
    <property type="match status" value="1"/>
</dbReference>
<gene>
    <name evidence="3" type="ORF">LTR24_002659</name>
</gene>
<name>A0ABR0KH49_9EURO</name>
<sequence length="328" mass="36216">MVEGGDKFMAAYIGSRLVFFNTWGPNVEYTGFTEMIWDIAGSRTSTVALATVNGLFIADPEEDDPMKPTGRPSEEQMAVAFQDPNIVMSGQRSGRINFTDIRAPGSVHRIQHSSAVSGITTARTTNHIIVSGLSTTNMYDLRYTKSIDHSRSKKHRKQAKSQSGVPLSIPFVRFHVPDDRLSKSYGLGKPLGYMPSHDIAVVASHQASLARRPAQNKVTLYHASTGKILQSPLTDFQTSTDIHNIVVGRVRDGPESIFVATAKALFEWSADLPYDETIKGGMRPQSPHPDWLDELTYELGPEKEFFPPDSDGYEIVKEWTKGDTGPDA</sequence>
<keyword evidence="4" id="KW-1185">Reference proteome</keyword>
<evidence type="ECO:0000256" key="2">
    <source>
        <dbReference type="ARBA" id="ARBA00022737"/>
    </source>
</evidence>
<protein>
    <submittedName>
        <fullName evidence="3">Uncharacterized protein</fullName>
    </submittedName>
</protein>
<evidence type="ECO:0000256" key="1">
    <source>
        <dbReference type="ARBA" id="ARBA00022574"/>
    </source>
</evidence>
<dbReference type="SUPFAM" id="SSF50978">
    <property type="entry name" value="WD40 repeat-like"/>
    <property type="match status" value="1"/>
</dbReference>
<accession>A0ABR0KH49</accession>
<keyword evidence="1" id="KW-0853">WD repeat</keyword>
<dbReference type="Gene3D" id="2.130.10.10">
    <property type="entry name" value="YVTN repeat-like/Quinoprotein amine dehydrogenase"/>
    <property type="match status" value="1"/>
</dbReference>
<dbReference type="InterPro" id="IPR036322">
    <property type="entry name" value="WD40_repeat_dom_sf"/>
</dbReference>